<dbReference type="Proteomes" id="UP001057580">
    <property type="component" value="Chromosome"/>
</dbReference>
<name>A0A9E7R2X2_9EURY</name>
<dbReference type="InterPro" id="IPR058278">
    <property type="entry name" value="DUF7972"/>
</dbReference>
<dbReference type="AlphaFoldDB" id="A0A9E7R2X2"/>
<feature type="transmembrane region" description="Helical" evidence="1">
    <location>
        <begin position="258"/>
        <end position="277"/>
    </location>
</feature>
<dbReference type="EMBL" id="CP104003">
    <property type="protein sequence ID" value="UWM54577.1"/>
    <property type="molecule type" value="Genomic_DNA"/>
</dbReference>
<sequence>MGRKRDAARFELNTELDVLRHEPLDWFLLTGNRLIVSALLLTLVSATIWWAVLSGLAPLVEPTPTLFLLFALIGGNFTLITIVVSISQFVLARHLESPGEVREQMREVIGFREEVSRITQQRVVPVTPGGLFELLFESIERDVRALERTGWTPADPALEGYAERLLDDLAAHIEYVQTLLAGGSAGVRYALIAVLDTNYSRYFVGAYRLRASQEEPLPEAVEGSLNRLERHVEQVDVARRYFKTIYIQSELASLSRTLLFIGIPVQVVSVVLMLLFTDATGPTISQGTLRVVIPLVVTAGFAPIVLLTTYILRLATVVQRTAAMYPFTTNAEQ</sequence>
<gene>
    <name evidence="2" type="ORF">N0B31_20945</name>
</gene>
<reference evidence="2" key="1">
    <citation type="submission" date="2022-09" db="EMBL/GenBank/DDBJ databases">
        <title>Diverse halophilic archaea isolated from saline environments.</title>
        <authorList>
            <person name="Cui H.-L."/>
        </authorList>
    </citation>
    <scope>NUCLEOTIDE SEQUENCE</scope>
    <source>
        <strain evidence="2">ZS-35-S2</strain>
    </source>
</reference>
<keyword evidence="1" id="KW-0472">Membrane</keyword>
<evidence type="ECO:0000313" key="3">
    <source>
        <dbReference type="Proteomes" id="UP001057580"/>
    </source>
</evidence>
<keyword evidence="1" id="KW-0812">Transmembrane</keyword>
<keyword evidence="3" id="KW-1185">Reference proteome</keyword>
<proteinExistence type="predicted"/>
<evidence type="ECO:0000313" key="2">
    <source>
        <dbReference type="EMBL" id="UWM54577.1"/>
    </source>
</evidence>
<evidence type="ECO:0000256" key="1">
    <source>
        <dbReference type="SAM" id="Phobius"/>
    </source>
</evidence>
<feature type="transmembrane region" description="Helical" evidence="1">
    <location>
        <begin position="289"/>
        <end position="312"/>
    </location>
</feature>
<accession>A0A9E7R2X2</accession>
<dbReference type="KEGG" id="ssai:N0B31_20945"/>
<dbReference type="GeneID" id="74944945"/>
<protein>
    <submittedName>
        <fullName evidence="2">Uncharacterized protein</fullName>
    </submittedName>
</protein>
<keyword evidence="1" id="KW-1133">Transmembrane helix</keyword>
<dbReference type="RefSeq" id="WP_260593597.1">
    <property type="nucleotide sequence ID" value="NZ_CP104003.1"/>
</dbReference>
<feature type="transmembrane region" description="Helical" evidence="1">
    <location>
        <begin position="65"/>
        <end position="92"/>
    </location>
</feature>
<feature type="transmembrane region" description="Helical" evidence="1">
    <location>
        <begin position="34"/>
        <end position="53"/>
    </location>
</feature>
<dbReference type="Pfam" id="PF25927">
    <property type="entry name" value="DUF7972"/>
    <property type="match status" value="1"/>
</dbReference>
<organism evidence="2 3">
    <name type="scientific">Salinirubellus salinus</name>
    <dbReference type="NCBI Taxonomy" id="1364945"/>
    <lineage>
        <taxon>Archaea</taxon>
        <taxon>Methanobacteriati</taxon>
        <taxon>Methanobacteriota</taxon>
        <taxon>Stenosarchaea group</taxon>
        <taxon>Halobacteria</taxon>
        <taxon>Halobacteriales</taxon>
        <taxon>Natronomonadaceae</taxon>
        <taxon>Salinirubellus</taxon>
    </lineage>
</organism>